<sequence length="66" mass="7489">MNLHPQYLTTPQGERIAVQLSLEAYEELLEDLEDLAALVERQNEPALDYDEVLAELKADGLLSFED</sequence>
<evidence type="ECO:0000313" key="3">
    <source>
        <dbReference type="Proteomes" id="UP000019184"/>
    </source>
</evidence>
<dbReference type="InterPro" id="IPR049537">
    <property type="entry name" value="RelB-like"/>
</dbReference>
<accession>A0A7U7GC41</accession>
<dbReference type="AlphaFoldDB" id="A0A7U7GC41"/>
<evidence type="ECO:0008006" key="4">
    <source>
        <dbReference type="Google" id="ProtNLM"/>
    </source>
</evidence>
<dbReference type="Proteomes" id="UP000019184">
    <property type="component" value="Unassembled WGS sequence"/>
</dbReference>
<keyword evidence="1" id="KW-0175">Coiled coil</keyword>
<dbReference type="Pfam" id="PF18506">
    <property type="entry name" value="RelB-like"/>
    <property type="match status" value="1"/>
</dbReference>
<name>A0A7U7GC41_9GAMM</name>
<proteinExistence type="predicted"/>
<keyword evidence="3" id="KW-1185">Reference proteome</keyword>
<comment type="caution">
    <text evidence="2">The sequence shown here is derived from an EMBL/GenBank/DDBJ whole genome shotgun (WGS) entry which is preliminary data.</text>
</comment>
<gene>
    <name evidence="2" type="ORF">BN874_2780005</name>
</gene>
<organism evidence="2 3">
    <name type="scientific">Candidatus Contendobacter odensis Run_B_J11</name>
    <dbReference type="NCBI Taxonomy" id="1400861"/>
    <lineage>
        <taxon>Bacteria</taxon>
        <taxon>Pseudomonadati</taxon>
        <taxon>Pseudomonadota</taxon>
        <taxon>Gammaproteobacteria</taxon>
        <taxon>Candidatus Competibacteraceae</taxon>
        <taxon>Candidatus Contendibacter</taxon>
    </lineage>
</organism>
<feature type="coiled-coil region" evidence="1">
    <location>
        <begin position="15"/>
        <end position="42"/>
    </location>
</feature>
<dbReference type="EMBL" id="CBTK010000199">
    <property type="protein sequence ID" value="CDH45684.1"/>
    <property type="molecule type" value="Genomic_DNA"/>
</dbReference>
<evidence type="ECO:0000313" key="2">
    <source>
        <dbReference type="EMBL" id="CDH45684.1"/>
    </source>
</evidence>
<dbReference type="RefSeq" id="WP_034433639.1">
    <property type="nucleotide sequence ID" value="NZ_CBTK010000199.1"/>
</dbReference>
<reference evidence="2 3" key="1">
    <citation type="journal article" date="2014" name="ISME J.">
        <title>Candidatus Competibacter-lineage genomes retrieved from metagenomes reveal functional metabolic diversity.</title>
        <authorList>
            <person name="McIlroy S.J."/>
            <person name="Albertsen M."/>
            <person name="Andresen E.K."/>
            <person name="Saunders A.M."/>
            <person name="Kristiansen R."/>
            <person name="Stokholm-Bjerregaard M."/>
            <person name="Nielsen K.L."/>
            <person name="Nielsen P.H."/>
        </authorList>
    </citation>
    <scope>NUCLEOTIDE SEQUENCE [LARGE SCALE GENOMIC DNA]</scope>
    <source>
        <strain evidence="2 3">Run_B_J11</strain>
    </source>
</reference>
<evidence type="ECO:0000256" key="1">
    <source>
        <dbReference type="SAM" id="Coils"/>
    </source>
</evidence>
<protein>
    <recommendedName>
        <fullName evidence="4">CopG family transcriptional regulator</fullName>
    </recommendedName>
</protein>